<keyword evidence="11" id="KW-1185">Reference proteome</keyword>
<feature type="region of interest" description="Disordered" evidence="8">
    <location>
        <begin position="669"/>
        <end position="707"/>
    </location>
</feature>
<protein>
    <submittedName>
        <fullName evidence="10">Wee1-like protein kinase (Wee1A kinase)</fullName>
    </submittedName>
</protein>
<keyword evidence="2 7" id="KW-0547">Nucleotide-binding</keyword>
<dbReference type="PROSITE" id="PS00107">
    <property type="entry name" value="PROTEIN_KINASE_ATP"/>
    <property type="match status" value="1"/>
</dbReference>
<dbReference type="PANTHER" id="PTHR11042:SF185">
    <property type="entry name" value="WEE1-LIKE PROTEIN KINASE"/>
    <property type="match status" value="1"/>
</dbReference>
<keyword evidence="3" id="KW-0418">Kinase</keyword>
<comment type="similarity">
    <text evidence="6">Belongs to the protein kinase superfamily. Ser/Thr protein kinase family. GCN2 subfamily.</text>
</comment>
<evidence type="ECO:0000313" key="11">
    <source>
        <dbReference type="Proteomes" id="UP001642464"/>
    </source>
</evidence>
<sequence length="915" mass="98746">MKDKTGPGEGSTATTVAASTPLIMPTPHARRTFGRRGDLVNSGVGSRLQFDSPVRSRESPAMKRRKMYTPRRSNSCGSRSEELLEDDGSGDRGRGVRRPEAKPGRAPHSSKKILFETPDRKENHWHQNVLLNTSFSSSPGGESVKGVNQSNVNPFCSLNESSYMTYNDTSTCASGRKDSSVEYSPEPSMLFASPSTHRRGDGPRQARSRLRPDAETAGSLSLFEASPVPMVHTTCKKSKLPGEERFRKIRERSSSRDSDSSSRLHAMGDDEDSIVGGVDDAVSPMLSSLGPRRRGDSESSDPNVVGDRTGTPPPSALGPGTPRVESPDQRLSPSELCNQMKRTCSVSGSSKAMSSPESALSCGDDGLIDEEDEVASSLPARVRHNQTFHGGSAASPGSPLWPRRGKATSAARHMLGRSSRAARGGPESPDSEFLQTERRRRGHVHHQASRPVAKPSRFKEEFEEQGILGGGTFGTVYKCKNRLDGCMYAVKVTKQRFKGRADRERVLKEVYALSALCNAEDNPHIVRYFSAFVEDGRLYIQTELCDMSLQDMIRKGHYPRGIESVAKDLARQVLEGLSRLHKHNLVHLDIKPANIFVKNGVFKVGDLGHACLARIQTGGDAAAAPSAAAGAASSSSSSSSSASLKTGGHPSDHRLAVSTPMAVRGLTSSLLVDSPSSSGRKGSPMTIRGDGVLPAPPPIDSNDMTPVKSRRAGVTHRRSSLSRQQNTVSASPDLLVFDSGVKAKAGNERSFAADVEEGDSRYMALEILQEDFQHLTKGDIFSLGASIYEMCLGRELPANGEEWQEIREGVLNDYALARFSEPLRQLVRLMLAKDPVARPSAASLLASGGPGGILRSEWEAKLAREKAAADEYRKQLARMHTNAAAHHPPGPSASSSAAVGFDADGPYRMRRSNTM</sequence>
<name>A0ABP0KRT4_9DINO</name>
<feature type="compositionally biased region" description="Basic residues" evidence="8">
    <location>
        <begin position="438"/>
        <end position="448"/>
    </location>
</feature>
<feature type="region of interest" description="Disordered" evidence="8">
    <location>
        <begin position="881"/>
        <end position="905"/>
    </location>
</feature>
<feature type="region of interest" description="Disordered" evidence="8">
    <location>
        <begin position="171"/>
        <end position="365"/>
    </location>
</feature>
<feature type="region of interest" description="Disordered" evidence="8">
    <location>
        <begin position="1"/>
        <end position="121"/>
    </location>
</feature>
<gene>
    <name evidence="10" type="ORF">SCF082_LOCUS18861</name>
</gene>
<comment type="caution">
    <text evidence="10">The sequence shown here is derived from an EMBL/GenBank/DDBJ whole genome shotgun (WGS) entry which is preliminary data.</text>
</comment>
<feature type="compositionally biased region" description="Low complexity" evidence="8">
    <location>
        <begin position="631"/>
        <end position="643"/>
    </location>
</feature>
<dbReference type="Gene3D" id="3.30.200.20">
    <property type="entry name" value="Phosphorylase Kinase, domain 1"/>
    <property type="match status" value="1"/>
</dbReference>
<dbReference type="Pfam" id="PF00069">
    <property type="entry name" value="Pkinase"/>
    <property type="match status" value="2"/>
</dbReference>
<evidence type="ECO:0000256" key="6">
    <source>
        <dbReference type="ARBA" id="ARBA00037982"/>
    </source>
</evidence>
<reference evidence="10 11" key="1">
    <citation type="submission" date="2024-02" db="EMBL/GenBank/DDBJ databases">
        <authorList>
            <person name="Chen Y."/>
            <person name="Shah S."/>
            <person name="Dougan E. K."/>
            <person name="Thang M."/>
            <person name="Chan C."/>
        </authorList>
    </citation>
    <scope>NUCLEOTIDE SEQUENCE [LARGE SCALE GENOMIC DNA]</scope>
</reference>
<feature type="compositionally biased region" description="Basic and acidic residues" evidence="8">
    <location>
        <begin position="89"/>
        <end position="103"/>
    </location>
</feature>
<keyword evidence="4 7" id="KW-0067">ATP-binding</keyword>
<feature type="domain" description="Protein kinase" evidence="9">
    <location>
        <begin position="462"/>
        <end position="859"/>
    </location>
</feature>
<feature type="compositionally biased region" description="Basic and acidic residues" evidence="8">
    <location>
        <begin position="198"/>
        <end position="214"/>
    </location>
</feature>
<dbReference type="SMART" id="SM00220">
    <property type="entry name" value="S_TKc"/>
    <property type="match status" value="1"/>
</dbReference>
<keyword evidence="1" id="KW-0808">Transferase</keyword>
<evidence type="ECO:0000259" key="9">
    <source>
        <dbReference type="PROSITE" id="PS50011"/>
    </source>
</evidence>
<accession>A0ABP0KRT4</accession>
<dbReference type="SUPFAM" id="SSF56112">
    <property type="entry name" value="Protein kinase-like (PK-like)"/>
    <property type="match status" value="1"/>
</dbReference>
<evidence type="ECO:0000256" key="4">
    <source>
        <dbReference type="ARBA" id="ARBA00022840"/>
    </source>
</evidence>
<organism evidence="10 11">
    <name type="scientific">Durusdinium trenchii</name>
    <dbReference type="NCBI Taxonomy" id="1381693"/>
    <lineage>
        <taxon>Eukaryota</taxon>
        <taxon>Sar</taxon>
        <taxon>Alveolata</taxon>
        <taxon>Dinophyceae</taxon>
        <taxon>Suessiales</taxon>
        <taxon>Symbiodiniaceae</taxon>
        <taxon>Durusdinium</taxon>
    </lineage>
</organism>
<feature type="region of interest" description="Disordered" evidence="8">
    <location>
        <begin position="631"/>
        <end position="655"/>
    </location>
</feature>
<dbReference type="Proteomes" id="UP001642464">
    <property type="component" value="Unassembled WGS sequence"/>
</dbReference>
<dbReference type="PROSITE" id="PS00108">
    <property type="entry name" value="PROTEIN_KINASE_ST"/>
    <property type="match status" value="1"/>
</dbReference>
<evidence type="ECO:0000256" key="5">
    <source>
        <dbReference type="ARBA" id="ARBA00023193"/>
    </source>
</evidence>
<evidence type="ECO:0000313" key="10">
    <source>
        <dbReference type="EMBL" id="CAK9029593.1"/>
    </source>
</evidence>
<dbReference type="PANTHER" id="PTHR11042">
    <property type="entry name" value="EUKARYOTIC TRANSLATION INITIATION FACTOR 2-ALPHA KINASE EIF2-ALPHA KINASE -RELATED"/>
    <property type="match status" value="1"/>
</dbReference>
<dbReference type="Gene3D" id="1.10.510.10">
    <property type="entry name" value="Transferase(Phosphotransferase) domain 1"/>
    <property type="match status" value="2"/>
</dbReference>
<feature type="compositionally biased region" description="Low complexity" evidence="8">
    <location>
        <begin position="669"/>
        <end position="678"/>
    </location>
</feature>
<dbReference type="InterPro" id="IPR011009">
    <property type="entry name" value="Kinase-like_dom_sf"/>
</dbReference>
<evidence type="ECO:0000256" key="7">
    <source>
        <dbReference type="PROSITE-ProRule" id="PRU10141"/>
    </source>
</evidence>
<dbReference type="InterPro" id="IPR000719">
    <property type="entry name" value="Prot_kinase_dom"/>
</dbReference>
<proteinExistence type="inferred from homology"/>
<feature type="compositionally biased region" description="Polar residues" evidence="8">
    <location>
        <begin position="329"/>
        <end position="358"/>
    </location>
</feature>
<dbReference type="PROSITE" id="PS50011">
    <property type="entry name" value="PROTEIN_KINASE_DOM"/>
    <property type="match status" value="1"/>
</dbReference>
<evidence type="ECO:0000256" key="2">
    <source>
        <dbReference type="ARBA" id="ARBA00022741"/>
    </source>
</evidence>
<keyword evidence="5" id="KW-0652">Protein synthesis inhibitor</keyword>
<feature type="compositionally biased region" description="Basic and acidic residues" evidence="8">
    <location>
        <begin position="240"/>
        <end position="268"/>
    </location>
</feature>
<dbReference type="InterPro" id="IPR017441">
    <property type="entry name" value="Protein_kinase_ATP_BS"/>
</dbReference>
<evidence type="ECO:0000256" key="3">
    <source>
        <dbReference type="ARBA" id="ARBA00022777"/>
    </source>
</evidence>
<dbReference type="InterPro" id="IPR008271">
    <property type="entry name" value="Ser/Thr_kinase_AS"/>
</dbReference>
<feature type="compositionally biased region" description="Low complexity" evidence="8">
    <location>
        <begin position="883"/>
        <end position="898"/>
    </location>
</feature>
<evidence type="ECO:0000256" key="8">
    <source>
        <dbReference type="SAM" id="MobiDB-lite"/>
    </source>
</evidence>
<dbReference type="InterPro" id="IPR050339">
    <property type="entry name" value="CC_SR_Kinase"/>
</dbReference>
<feature type="region of interest" description="Disordered" evidence="8">
    <location>
        <begin position="387"/>
        <end position="457"/>
    </location>
</feature>
<evidence type="ECO:0000256" key="1">
    <source>
        <dbReference type="ARBA" id="ARBA00022679"/>
    </source>
</evidence>
<dbReference type="EMBL" id="CAXAMM010012694">
    <property type="protein sequence ID" value="CAK9029593.1"/>
    <property type="molecule type" value="Genomic_DNA"/>
</dbReference>
<feature type="binding site" evidence="7">
    <location>
        <position position="491"/>
    </location>
    <ligand>
        <name>ATP</name>
        <dbReference type="ChEBI" id="CHEBI:30616"/>
    </ligand>
</feature>